<evidence type="ECO:0000256" key="4">
    <source>
        <dbReference type="HAMAP-Rule" id="MF_00923"/>
    </source>
</evidence>
<feature type="signal peptide" evidence="5">
    <location>
        <begin position="1"/>
        <end position="21"/>
    </location>
</feature>
<dbReference type="Gene3D" id="2.130.10.10">
    <property type="entry name" value="YVTN repeat-like/Quinoprotein amine dehydrogenase"/>
    <property type="match status" value="1"/>
</dbReference>
<dbReference type="Proteomes" id="UP000544134">
    <property type="component" value="Unassembled WGS sequence"/>
</dbReference>
<evidence type="ECO:0000259" key="6">
    <source>
        <dbReference type="Pfam" id="PF13360"/>
    </source>
</evidence>
<dbReference type="InterPro" id="IPR011047">
    <property type="entry name" value="Quinoprotein_ADH-like_sf"/>
</dbReference>
<dbReference type="PANTHER" id="PTHR34512:SF30">
    <property type="entry name" value="OUTER MEMBRANE PROTEIN ASSEMBLY FACTOR BAMB"/>
    <property type="match status" value="1"/>
</dbReference>
<comment type="subcellular location">
    <subcellularLocation>
        <location evidence="4">Cell outer membrane</location>
        <topology evidence="4">Lipid-anchor</topology>
    </subcellularLocation>
</comment>
<dbReference type="AlphaFoldDB" id="A0A848I3S9"/>
<dbReference type="RefSeq" id="WP_169483945.1">
    <property type="nucleotide sequence ID" value="NZ_JABBGJ010000003.1"/>
</dbReference>
<dbReference type="InterPro" id="IPR018391">
    <property type="entry name" value="PQQ_b-propeller_rpt"/>
</dbReference>
<dbReference type="InterPro" id="IPR017687">
    <property type="entry name" value="BamB"/>
</dbReference>
<evidence type="ECO:0000256" key="5">
    <source>
        <dbReference type="SAM" id="SignalP"/>
    </source>
</evidence>
<dbReference type="EMBL" id="JABBGJ010000003">
    <property type="protein sequence ID" value="NML96977.1"/>
    <property type="molecule type" value="Genomic_DNA"/>
</dbReference>
<evidence type="ECO:0000313" key="8">
    <source>
        <dbReference type="Proteomes" id="UP000544134"/>
    </source>
</evidence>
<organism evidence="7 8">
    <name type="scientific">Paraburkholderia polaris</name>
    <dbReference type="NCBI Taxonomy" id="2728848"/>
    <lineage>
        <taxon>Bacteria</taxon>
        <taxon>Pseudomonadati</taxon>
        <taxon>Pseudomonadota</taxon>
        <taxon>Betaproteobacteria</taxon>
        <taxon>Burkholderiales</taxon>
        <taxon>Burkholderiaceae</taxon>
        <taxon>Paraburkholderia</taxon>
    </lineage>
</organism>
<keyword evidence="8" id="KW-1185">Reference proteome</keyword>
<evidence type="ECO:0000256" key="2">
    <source>
        <dbReference type="ARBA" id="ARBA00023136"/>
    </source>
</evidence>
<keyword evidence="1 4" id="KW-0732">Signal</keyword>
<keyword evidence="4" id="KW-0449">Lipoprotein</keyword>
<feature type="chain" id="PRO_5033172688" description="Outer membrane protein assembly factor BamB" evidence="5">
    <location>
        <begin position="22"/>
        <end position="381"/>
    </location>
</feature>
<dbReference type="GO" id="GO:0043165">
    <property type="term" value="P:Gram-negative-bacterium-type cell outer membrane assembly"/>
    <property type="evidence" value="ECO:0007669"/>
    <property type="project" value="UniProtKB-UniRule"/>
</dbReference>
<dbReference type="NCBIfam" id="TIGR03300">
    <property type="entry name" value="assembly_YfgL"/>
    <property type="match status" value="1"/>
</dbReference>
<comment type="similarity">
    <text evidence="4">Belongs to the BamB family.</text>
</comment>
<dbReference type="HAMAP" id="MF_00923">
    <property type="entry name" value="OM_assembly_BamB"/>
    <property type="match status" value="1"/>
</dbReference>
<comment type="caution">
    <text evidence="7">The sequence shown here is derived from an EMBL/GenBank/DDBJ whole genome shotgun (WGS) entry which is preliminary data.</text>
</comment>
<dbReference type="PROSITE" id="PS51257">
    <property type="entry name" value="PROKAR_LIPOPROTEIN"/>
    <property type="match status" value="1"/>
</dbReference>
<dbReference type="SUPFAM" id="SSF50998">
    <property type="entry name" value="Quinoprotein alcohol dehydrogenase-like"/>
    <property type="match status" value="1"/>
</dbReference>
<comment type="subunit">
    <text evidence="4">Part of the Bam complex.</text>
</comment>
<dbReference type="GO" id="GO:0009279">
    <property type="term" value="C:cell outer membrane"/>
    <property type="evidence" value="ECO:0007669"/>
    <property type="project" value="UniProtKB-SubCell"/>
</dbReference>
<evidence type="ECO:0000256" key="1">
    <source>
        <dbReference type="ARBA" id="ARBA00022729"/>
    </source>
</evidence>
<comment type="function">
    <text evidence="4">Part of the outer membrane protein assembly complex, which is involved in assembly and insertion of beta-barrel proteins into the outer membrane.</text>
</comment>
<dbReference type="SMART" id="SM00564">
    <property type="entry name" value="PQQ"/>
    <property type="match status" value="5"/>
</dbReference>
<keyword evidence="3 4" id="KW-0998">Cell outer membrane</keyword>
<keyword evidence="4" id="KW-0564">Palmitate</keyword>
<accession>A0A848I3S9</accession>
<dbReference type="InterPro" id="IPR002372">
    <property type="entry name" value="PQQ_rpt_dom"/>
</dbReference>
<feature type="domain" description="Pyrrolo-quinoline quinone repeat" evidence="6">
    <location>
        <begin position="76"/>
        <end position="307"/>
    </location>
</feature>
<keyword evidence="2 4" id="KW-0472">Membrane</keyword>
<dbReference type="InterPro" id="IPR015943">
    <property type="entry name" value="WD40/YVTN_repeat-like_dom_sf"/>
</dbReference>
<evidence type="ECO:0000313" key="7">
    <source>
        <dbReference type="EMBL" id="NML96977.1"/>
    </source>
</evidence>
<name>A0A848I3S9_9BURK</name>
<gene>
    <name evidence="4 7" type="primary">bamB</name>
    <name evidence="7" type="ORF">HHL24_03230</name>
</gene>
<sequence length="381" mass="40077">MNLLKRYAVPVACAMTVLTMAACSSTKDERRVPTPLTEFKPVLDVQQAWTTSVGKAGRYLFSPVAVGNAVYAAGANGSVAKIDAQTGKDIWRVKLHDDLSAGVGSDGTLTAVGGLKGDVYVLGADGKQLWTAKAPGEIISPPLVGNGLVVVRTVDGQIVAFNAQTGEQKWNYRNRAVPLNLRVSSGMTFAGDAAVLAGFPGGAFAAINLQTGDNYWQTPVSYPKGVTEVERINDVTGPPTLVGSETCAVTFQGQIGCFDANSGRAVWEKAFSSTSGLAQDDRAVVAADDWSVVSAFDVSSGAPLWKNDKLKNRDLSVPFILGHAAVLGDYQGFVHFLSRDDGTLVARVKTDGSPITAAPVLAGETLVVLTHDGALYGYRPR</sequence>
<evidence type="ECO:0000256" key="3">
    <source>
        <dbReference type="ARBA" id="ARBA00023237"/>
    </source>
</evidence>
<dbReference type="Pfam" id="PF13360">
    <property type="entry name" value="PQQ_2"/>
    <property type="match status" value="1"/>
</dbReference>
<dbReference type="PANTHER" id="PTHR34512">
    <property type="entry name" value="CELL SURFACE PROTEIN"/>
    <property type="match status" value="1"/>
</dbReference>
<dbReference type="GO" id="GO:0051205">
    <property type="term" value="P:protein insertion into membrane"/>
    <property type="evidence" value="ECO:0007669"/>
    <property type="project" value="UniProtKB-UniRule"/>
</dbReference>
<protein>
    <recommendedName>
        <fullName evidence="4">Outer membrane protein assembly factor BamB</fullName>
    </recommendedName>
</protein>
<proteinExistence type="inferred from homology"/>
<reference evidence="7 8" key="1">
    <citation type="submission" date="2020-04" db="EMBL/GenBank/DDBJ databases">
        <title>Paraburkholderia sp. RP-4-7 isolated from soil.</title>
        <authorList>
            <person name="Dahal R.H."/>
        </authorList>
    </citation>
    <scope>NUCLEOTIDE SEQUENCE [LARGE SCALE GENOMIC DNA]</scope>
    <source>
        <strain evidence="7 8">RP-4-7</strain>
    </source>
</reference>